<dbReference type="InterPro" id="IPR056773">
    <property type="entry name" value="WHD_ORC2"/>
</dbReference>
<feature type="compositionally biased region" description="Polar residues" evidence="6">
    <location>
        <begin position="89"/>
        <end position="106"/>
    </location>
</feature>
<dbReference type="AlphaFoldDB" id="A0A1W5D7E3"/>
<dbReference type="InterPro" id="IPR007220">
    <property type="entry name" value="ORC2"/>
</dbReference>
<evidence type="ECO:0000259" key="7">
    <source>
        <dbReference type="Pfam" id="PF04084"/>
    </source>
</evidence>
<feature type="compositionally biased region" description="Polar residues" evidence="6">
    <location>
        <begin position="16"/>
        <end position="31"/>
    </location>
</feature>
<evidence type="ECO:0000256" key="3">
    <source>
        <dbReference type="ARBA" id="ARBA00022705"/>
    </source>
</evidence>
<organism evidence="9 10">
    <name type="scientific">Lasallia pustulata</name>
    <dbReference type="NCBI Taxonomy" id="136370"/>
    <lineage>
        <taxon>Eukaryota</taxon>
        <taxon>Fungi</taxon>
        <taxon>Dikarya</taxon>
        <taxon>Ascomycota</taxon>
        <taxon>Pezizomycotina</taxon>
        <taxon>Lecanoromycetes</taxon>
        <taxon>OSLEUM clade</taxon>
        <taxon>Umbilicariomycetidae</taxon>
        <taxon>Umbilicariales</taxon>
        <taxon>Umbilicariaceae</taxon>
        <taxon>Lasallia</taxon>
    </lineage>
</organism>
<evidence type="ECO:0000256" key="5">
    <source>
        <dbReference type="RuleBase" id="RU368084"/>
    </source>
</evidence>
<comment type="subunit">
    <text evidence="5">Component of the origin recognition complex (ORC).</text>
</comment>
<evidence type="ECO:0000256" key="4">
    <source>
        <dbReference type="ARBA" id="ARBA00023242"/>
    </source>
</evidence>
<dbReference type="GO" id="GO:0006260">
    <property type="term" value="P:DNA replication"/>
    <property type="evidence" value="ECO:0007669"/>
    <property type="project" value="UniProtKB-UniRule"/>
</dbReference>
<evidence type="ECO:0000256" key="6">
    <source>
        <dbReference type="SAM" id="MobiDB-lite"/>
    </source>
</evidence>
<sequence length="575" mass="63624">MNTKRKRDDGGLEGDGTTSTPKKAGTAQSKGRSVVDEHIEPSKDETPTKRPRGRPPGSAKKSKSTPNGLEMHNGQGALTPKVTGKRLFTTPSKALTKGSTNGTPSIIRNADRSARRKSARTIIERTITGELSDDNGVDEEDTLARQIWDADEPDEEGEQGGLEDESDLGPGDPTTPSKRDCDRPKGARRKRSPTPPQNLPPHERYFFQNRPGSIKTSSNTLSNISLLSHEEYHTKIAAYTDPHHAELTFLQDLHSRSFPQWQFELNQSFNICLYGWGSKRRLVTSFASHLHSQYSATSPPKILVVNGYTSTLTPRTIFTTVASAFSDTLAAKLPSAPTEIVDAILTHLNTHPPSQPLYILLNSLDAVPLRRSQSFFARLVSSPYIHLLATCDTPNFPLLWDSGQRELFNWVFHDTTTFQIFDGAEIMSVVDDVNELLGRTGRTVKGKEGVGFVLRSLPENARNLYRVLVAEVLAGLDEGVGGREDAGHSDEDDDGDEHGTRKMVSSEGGAVEYRVLYQKAVEEFICSSEMAFRTLLKEFHDHQMIVSRKDAIGTEMLGVPFRREEMEAILEDLLG</sequence>
<comment type="function">
    <text evidence="5">Component of the origin recognition complex (ORC) that binds origins of replication. DNA-binding is ATP-dependent. ORC is required to assemble the pre-replication complex necessary to initiate DNA replication.</text>
</comment>
<dbReference type="GO" id="GO:0005664">
    <property type="term" value="C:nuclear origin of replication recognition complex"/>
    <property type="evidence" value="ECO:0007669"/>
    <property type="project" value="UniProtKB-UniRule"/>
</dbReference>
<feature type="compositionally biased region" description="Acidic residues" evidence="6">
    <location>
        <begin position="149"/>
        <end position="167"/>
    </location>
</feature>
<dbReference type="PANTHER" id="PTHR14052:SF0">
    <property type="entry name" value="ORIGIN RECOGNITION COMPLEX SUBUNIT 2"/>
    <property type="match status" value="1"/>
</dbReference>
<evidence type="ECO:0000256" key="2">
    <source>
        <dbReference type="ARBA" id="ARBA00007421"/>
    </source>
</evidence>
<keyword evidence="10" id="KW-1185">Reference proteome</keyword>
<dbReference type="Pfam" id="PF04084">
    <property type="entry name" value="RecA-like_ORC2"/>
    <property type="match status" value="1"/>
</dbReference>
<name>A0A1W5D7E3_9LECA</name>
<dbReference type="PANTHER" id="PTHR14052">
    <property type="entry name" value="ORIGIN RECOGNITION COMPLEX SUBUNIT 2"/>
    <property type="match status" value="1"/>
</dbReference>
<feature type="compositionally biased region" description="Acidic residues" evidence="6">
    <location>
        <begin position="131"/>
        <end position="141"/>
    </location>
</feature>
<dbReference type="Pfam" id="PF24882">
    <property type="entry name" value="WHD_ORC2"/>
    <property type="match status" value="1"/>
</dbReference>
<feature type="region of interest" description="Disordered" evidence="6">
    <location>
        <begin position="480"/>
        <end position="505"/>
    </location>
</feature>
<dbReference type="GO" id="GO:0003688">
    <property type="term" value="F:DNA replication origin binding"/>
    <property type="evidence" value="ECO:0007669"/>
    <property type="project" value="UniProtKB-UniRule"/>
</dbReference>
<dbReference type="Proteomes" id="UP000192927">
    <property type="component" value="Unassembled WGS sequence"/>
</dbReference>
<feature type="region of interest" description="Disordered" evidence="6">
    <location>
        <begin position="1"/>
        <end position="212"/>
    </location>
</feature>
<protein>
    <recommendedName>
        <fullName evidence="5">Origin recognition complex subunit 2</fullName>
    </recommendedName>
</protein>
<dbReference type="EMBL" id="FWEW01003236">
    <property type="protein sequence ID" value="SLM38965.1"/>
    <property type="molecule type" value="Genomic_DNA"/>
</dbReference>
<dbReference type="InterPro" id="IPR056772">
    <property type="entry name" value="RecA-like_ORC2"/>
</dbReference>
<reference evidence="10" key="1">
    <citation type="submission" date="2017-03" db="EMBL/GenBank/DDBJ databases">
        <authorList>
            <person name="Sharma R."/>
            <person name="Thines M."/>
        </authorList>
    </citation>
    <scope>NUCLEOTIDE SEQUENCE [LARGE SCALE GENOMIC DNA]</scope>
</reference>
<accession>A0A1W5D7E3</accession>
<feature type="domain" description="Origin recognition complex subunit 2 winged-helix" evidence="8">
    <location>
        <begin position="507"/>
        <end position="565"/>
    </location>
</feature>
<feature type="compositionally biased region" description="Basic and acidic residues" evidence="6">
    <location>
        <begin position="1"/>
        <end position="10"/>
    </location>
</feature>
<feature type="compositionally biased region" description="Basic and acidic residues" evidence="6">
    <location>
        <begin position="480"/>
        <end position="489"/>
    </location>
</feature>
<evidence type="ECO:0000259" key="8">
    <source>
        <dbReference type="Pfam" id="PF24882"/>
    </source>
</evidence>
<proteinExistence type="inferred from homology"/>
<feature type="domain" description="Origin recognition complex subunit 2 RecA-like" evidence="7">
    <location>
        <begin position="247"/>
        <end position="415"/>
    </location>
</feature>
<evidence type="ECO:0000313" key="10">
    <source>
        <dbReference type="Proteomes" id="UP000192927"/>
    </source>
</evidence>
<comment type="similarity">
    <text evidence="2 5">Belongs to the ORC2 family.</text>
</comment>
<evidence type="ECO:0000313" key="9">
    <source>
        <dbReference type="EMBL" id="SLM38965.1"/>
    </source>
</evidence>
<keyword evidence="3 5" id="KW-0235">DNA replication</keyword>
<comment type="subcellular location">
    <subcellularLocation>
        <location evidence="1 5">Nucleus</location>
    </subcellularLocation>
</comment>
<feature type="compositionally biased region" description="Basic and acidic residues" evidence="6">
    <location>
        <begin position="33"/>
        <end position="48"/>
    </location>
</feature>
<keyword evidence="4 5" id="KW-0539">Nucleus</keyword>
<evidence type="ECO:0000256" key="1">
    <source>
        <dbReference type="ARBA" id="ARBA00004123"/>
    </source>
</evidence>